<name>A0A5A7PE53_STRAF</name>
<gene>
    <name evidence="8" type="ORF">STAS_06791</name>
</gene>
<dbReference type="PROSITE" id="PS50863">
    <property type="entry name" value="B3"/>
    <property type="match status" value="2"/>
</dbReference>
<dbReference type="SUPFAM" id="SSF101936">
    <property type="entry name" value="DNA-binding pseudobarrel domain"/>
    <property type="match status" value="2"/>
</dbReference>
<dbReference type="Gene3D" id="2.40.330.10">
    <property type="entry name" value="DNA-binding pseudobarrel domain"/>
    <property type="match status" value="2"/>
</dbReference>
<accession>A0A5A7PE53</accession>
<comment type="subcellular location">
    <subcellularLocation>
        <location evidence="1">Nucleus</location>
    </subcellularLocation>
</comment>
<feature type="compositionally biased region" description="Acidic residues" evidence="6">
    <location>
        <begin position="210"/>
        <end position="235"/>
    </location>
</feature>
<evidence type="ECO:0000256" key="3">
    <source>
        <dbReference type="ARBA" id="ARBA00023125"/>
    </source>
</evidence>
<keyword evidence="5" id="KW-0539">Nucleus</keyword>
<dbReference type="Pfam" id="PF02362">
    <property type="entry name" value="B3"/>
    <property type="match status" value="2"/>
</dbReference>
<proteinExistence type="predicted"/>
<dbReference type="GO" id="GO:0003677">
    <property type="term" value="F:DNA binding"/>
    <property type="evidence" value="ECO:0007669"/>
    <property type="project" value="UniProtKB-KW"/>
</dbReference>
<comment type="caution">
    <text evidence="8">The sequence shown here is derived from an EMBL/GenBank/DDBJ whole genome shotgun (WGS) entry which is preliminary data.</text>
</comment>
<evidence type="ECO:0000313" key="9">
    <source>
        <dbReference type="Proteomes" id="UP000325081"/>
    </source>
</evidence>
<sequence>MSTSSGRRVVGTKFFKIILNPEADRIRIPPEFTKRYGHDLPSRVFLKVPTRPPMEAELTRCDDGQTWIHKGWQEFKDSHSICFGYLLLFEYDGKSEFKVLIFDKGAVEIIYDINGVANANIDRDLQTYFSTPLLDYFSPNHIPVSYEFIRGQIDFVDEQILFARAQLEKFSAMRAQFAALVSSQAKAIQGSSGGHCADVANADRVHVISDDDDEDDGDGDDGADVDDDDDDNSDVDETKYPIHDKKRNDKGKNQEVMKTRKGKAKDQEIMRGISSRLKEERPNFDGSSSGVRETWDAYQKAEDYVSSRARKNPFFISVMRKSYVRNKYSMYVPFPFCGRNLPHLGTLSIVLVTNGKEWLVRCRNAKSRAEFLTIGWRKFVQDNGIKLGDACVFEVADRIDSKGNELVWDVFIFRN</sequence>
<evidence type="ECO:0000256" key="6">
    <source>
        <dbReference type="SAM" id="MobiDB-lite"/>
    </source>
</evidence>
<evidence type="ECO:0000256" key="1">
    <source>
        <dbReference type="ARBA" id="ARBA00004123"/>
    </source>
</evidence>
<dbReference type="InterPro" id="IPR050655">
    <property type="entry name" value="Plant_B3_domain"/>
</dbReference>
<dbReference type="OrthoDB" id="913075at2759"/>
<organism evidence="8 9">
    <name type="scientific">Striga asiatica</name>
    <name type="common">Asiatic witchweed</name>
    <name type="synonym">Buchnera asiatica</name>
    <dbReference type="NCBI Taxonomy" id="4170"/>
    <lineage>
        <taxon>Eukaryota</taxon>
        <taxon>Viridiplantae</taxon>
        <taxon>Streptophyta</taxon>
        <taxon>Embryophyta</taxon>
        <taxon>Tracheophyta</taxon>
        <taxon>Spermatophyta</taxon>
        <taxon>Magnoliopsida</taxon>
        <taxon>eudicotyledons</taxon>
        <taxon>Gunneridae</taxon>
        <taxon>Pentapetalae</taxon>
        <taxon>asterids</taxon>
        <taxon>lamiids</taxon>
        <taxon>Lamiales</taxon>
        <taxon>Orobanchaceae</taxon>
        <taxon>Buchnereae</taxon>
        <taxon>Striga</taxon>
    </lineage>
</organism>
<dbReference type="GO" id="GO:0005634">
    <property type="term" value="C:nucleus"/>
    <property type="evidence" value="ECO:0007669"/>
    <property type="project" value="UniProtKB-SubCell"/>
</dbReference>
<feature type="compositionally biased region" description="Basic and acidic residues" evidence="6">
    <location>
        <begin position="236"/>
        <end position="267"/>
    </location>
</feature>
<evidence type="ECO:0000259" key="7">
    <source>
        <dbReference type="PROSITE" id="PS50863"/>
    </source>
</evidence>
<protein>
    <submittedName>
        <fullName evidence="8">B3 domain-containing protein</fullName>
    </submittedName>
</protein>
<keyword evidence="9" id="KW-1185">Reference proteome</keyword>
<dbReference type="CDD" id="cd10017">
    <property type="entry name" value="B3_DNA"/>
    <property type="match status" value="2"/>
</dbReference>
<dbReference type="AlphaFoldDB" id="A0A5A7PE53"/>
<keyword evidence="4" id="KW-0804">Transcription</keyword>
<feature type="domain" description="TF-B3" evidence="7">
    <location>
        <begin position="11"/>
        <end position="105"/>
    </location>
</feature>
<evidence type="ECO:0000256" key="2">
    <source>
        <dbReference type="ARBA" id="ARBA00023015"/>
    </source>
</evidence>
<dbReference type="PANTHER" id="PTHR31920">
    <property type="entry name" value="B3 DOMAIN-CONTAINING"/>
    <property type="match status" value="1"/>
</dbReference>
<reference evidence="9" key="1">
    <citation type="journal article" date="2019" name="Curr. Biol.">
        <title>Genome Sequence of Striga asiatica Provides Insight into the Evolution of Plant Parasitism.</title>
        <authorList>
            <person name="Yoshida S."/>
            <person name="Kim S."/>
            <person name="Wafula E.K."/>
            <person name="Tanskanen J."/>
            <person name="Kim Y.M."/>
            <person name="Honaas L."/>
            <person name="Yang Z."/>
            <person name="Spallek T."/>
            <person name="Conn C.E."/>
            <person name="Ichihashi Y."/>
            <person name="Cheong K."/>
            <person name="Cui S."/>
            <person name="Der J.P."/>
            <person name="Gundlach H."/>
            <person name="Jiao Y."/>
            <person name="Hori C."/>
            <person name="Ishida J.K."/>
            <person name="Kasahara H."/>
            <person name="Kiba T."/>
            <person name="Kim M.S."/>
            <person name="Koo N."/>
            <person name="Laohavisit A."/>
            <person name="Lee Y.H."/>
            <person name="Lumba S."/>
            <person name="McCourt P."/>
            <person name="Mortimer J.C."/>
            <person name="Mutuku J.M."/>
            <person name="Nomura T."/>
            <person name="Sasaki-Sekimoto Y."/>
            <person name="Seto Y."/>
            <person name="Wang Y."/>
            <person name="Wakatake T."/>
            <person name="Sakakibara H."/>
            <person name="Demura T."/>
            <person name="Yamaguchi S."/>
            <person name="Yoneyama K."/>
            <person name="Manabe R.I."/>
            <person name="Nelson D.C."/>
            <person name="Schulman A.H."/>
            <person name="Timko M.P."/>
            <person name="dePamphilis C.W."/>
            <person name="Choi D."/>
            <person name="Shirasu K."/>
        </authorList>
    </citation>
    <scope>NUCLEOTIDE SEQUENCE [LARGE SCALE GENOMIC DNA]</scope>
    <source>
        <strain evidence="9">cv. UVA1</strain>
    </source>
</reference>
<dbReference type="EMBL" id="BKCP01004405">
    <property type="protein sequence ID" value="GER30828.1"/>
    <property type="molecule type" value="Genomic_DNA"/>
</dbReference>
<dbReference type="Proteomes" id="UP000325081">
    <property type="component" value="Unassembled WGS sequence"/>
</dbReference>
<feature type="region of interest" description="Disordered" evidence="6">
    <location>
        <begin position="209"/>
        <end position="267"/>
    </location>
</feature>
<keyword evidence="3" id="KW-0238">DNA-binding</keyword>
<feature type="domain" description="TF-B3" evidence="7">
    <location>
        <begin position="315"/>
        <end position="415"/>
    </location>
</feature>
<evidence type="ECO:0000256" key="4">
    <source>
        <dbReference type="ARBA" id="ARBA00023163"/>
    </source>
</evidence>
<evidence type="ECO:0000313" key="8">
    <source>
        <dbReference type="EMBL" id="GER30828.1"/>
    </source>
</evidence>
<evidence type="ECO:0000256" key="5">
    <source>
        <dbReference type="ARBA" id="ARBA00023242"/>
    </source>
</evidence>
<dbReference type="PANTHER" id="PTHR31920:SF108">
    <property type="entry name" value="B3 DOMAIN-CONTAINING TRANSCRIPTION FACTOR VRN1-LIKE"/>
    <property type="match status" value="1"/>
</dbReference>
<keyword evidence="2" id="KW-0805">Transcription regulation</keyword>
<dbReference type="InterPro" id="IPR003340">
    <property type="entry name" value="B3_DNA-bd"/>
</dbReference>
<dbReference type="SMART" id="SM01019">
    <property type="entry name" value="B3"/>
    <property type="match status" value="2"/>
</dbReference>
<dbReference type="InterPro" id="IPR015300">
    <property type="entry name" value="DNA-bd_pseudobarrel_sf"/>
</dbReference>